<gene>
    <name evidence="2" type="ORF">Aargi30884_03500</name>
</gene>
<keyword evidence="1" id="KW-1133">Transmembrane helix</keyword>
<sequence>MKKNLKVMIGTVAATMTIKLFTLNAAAAGNDAAGKLKNAIDNTFGDLGELLKSVGQGIAGLITACTGIAALVILVWALWDSWKHDGVNNVWGNHSVKFFILVGIASFAGLVTAAFGFM</sequence>
<evidence type="ECO:0000313" key="3">
    <source>
        <dbReference type="Proteomes" id="UP000464754"/>
    </source>
</evidence>
<feature type="transmembrane region" description="Helical" evidence="1">
    <location>
        <begin position="58"/>
        <end position="78"/>
    </location>
</feature>
<feature type="transmembrane region" description="Helical" evidence="1">
    <location>
        <begin position="98"/>
        <end position="117"/>
    </location>
</feature>
<protein>
    <submittedName>
        <fullName evidence="2">Uncharacterized protein</fullName>
    </submittedName>
</protein>
<keyword evidence="1" id="KW-0472">Membrane</keyword>
<dbReference type="Proteomes" id="UP000464754">
    <property type="component" value="Chromosome"/>
</dbReference>
<organism evidence="2 3">
    <name type="scientific">Amedibacterium intestinale</name>
    <dbReference type="NCBI Taxonomy" id="2583452"/>
    <lineage>
        <taxon>Bacteria</taxon>
        <taxon>Bacillati</taxon>
        <taxon>Bacillota</taxon>
        <taxon>Erysipelotrichia</taxon>
        <taxon>Erysipelotrichales</taxon>
        <taxon>Erysipelotrichaceae</taxon>
        <taxon>Amedibacterium</taxon>
    </lineage>
</organism>
<dbReference type="KEGG" id="aarg:Aargi30884_03500"/>
<evidence type="ECO:0000313" key="2">
    <source>
        <dbReference type="EMBL" id="BBK21447.1"/>
    </source>
</evidence>
<keyword evidence="3" id="KW-1185">Reference proteome</keyword>
<dbReference type="AlphaFoldDB" id="A0A6N4TFG2"/>
<name>A0A6N4TFG2_9FIRM</name>
<dbReference type="EMBL" id="AP019695">
    <property type="protein sequence ID" value="BBK21447.1"/>
    <property type="molecule type" value="Genomic_DNA"/>
</dbReference>
<proteinExistence type="predicted"/>
<evidence type="ECO:0000256" key="1">
    <source>
        <dbReference type="SAM" id="Phobius"/>
    </source>
</evidence>
<dbReference type="RefSeq" id="WP_115714661.1">
    <property type="nucleotide sequence ID" value="NZ_AP019695.1"/>
</dbReference>
<reference evidence="3" key="1">
    <citation type="submission" date="2019-05" db="EMBL/GenBank/DDBJ databases">
        <title>Complete genome sequencing of Absiella argi strain JCM 30884.</title>
        <authorList>
            <person name="Sakamoto M."/>
            <person name="Murakami T."/>
            <person name="Mori H."/>
        </authorList>
    </citation>
    <scope>NUCLEOTIDE SEQUENCE [LARGE SCALE GENOMIC DNA]</scope>
    <source>
        <strain evidence="3">JCM 30884</strain>
    </source>
</reference>
<keyword evidence="1" id="KW-0812">Transmembrane</keyword>
<accession>A0A6N4TFG2</accession>